<proteinExistence type="predicted"/>
<dbReference type="PROSITE" id="PS00207">
    <property type="entry name" value="TRANSFERRIN_LIKE_3"/>
    <property type="match status" value="1"/>
</dbReference>
<dbReference type="InterPro" id="IPR018195">
    <property type="entry name" value="Transferrin_Fe_BS"/>
</dbReference>
<dbReference type="SUPFAM" id="SSF53850">
    <property type="entry name" value="Periplasmic binding protein-like II"/>
    <property type="match status" value="1"/>
</dbReference>
<evidence type="ECO:0000259" key="2">
    <source>
        <dbReference type="PROSITE" id="PS51408"/>
    </source>
</evidence>
<reference evidence="3" key="1">
    <citation type="submission" date="2023-07" db="EMBL/GenBank/DDBJ databases">
        <authorList>
            <person name="Stuckert A."/>
        </authorList>
    </citation>
    <scope>NUCLEOTIDE SEQUENCE</scope>
</reference>
<dbReference type="PANTHER" id="PTHR11485:SF29">
    <property type="entry name" value="TRANSFERRIN 2"/>
    <property type="match status" value="1"/>
</dbReference>
<keyword evidence="1" id="KW-0677">Repeat</keyword>
<protein>
    <recommendedName>
        <fullName evidence="2">Transferrin-like domain-containing protein</fullName>
    </recommendedName>
</protein>
<dbReference type="Gene3D" id="3.40.190.10">
    <property type="entry name" value="Periplasmic binding protein-like II"/>
    <property type="match status" value="1"/>
</dbReference>
<dbReference type="PANTHER" id="PTHR11485">
    <property type="entry name" value="TRANSFERRIN"/>
    <property type="match status" value="1"/>
</dbReference>
<gene>
    <name evidence="3" type="ORF">RIMI_LOCUS4698432</name>
</gene>
<dbReference type="Pfam" id="PF00405">
    <property type="entry name" value="Transferrin"/>
    <property type="match status" value="2"/>
</dbReference>
<dbReference type="EMBL" id="CAUEEQ010007699">
    <property type="protein sequence ID" value="CAJ0931413.1"/>
    <property type="molecule type" value="Genomic_DNA"/>
</dbReference>
<name>A0ABN9L5B4_9NEOB</name>
<keyword evidence="4" id="KW-1185">Reference proteome</keyword>
<dbReference type="PRINTS" id="PR00422">
    <property type="entry name" value="TRANSFERRIN"/>
</dbReference>
<evidence type="ECO:0000256" key="1">
    <source>
        <dbReference type="ARBA" id="ARBA00022737"/>
    </source>
</evidence>
<dbReference type="SMART" id="SM00094">
    <property type="entry name" value="TR_FER"/>
    <property type="match status" value="1"/>
</dbReference>
<dbReference type="PROSITE" id="PS51408">
    <property type="entry name" value="TRANSFERRIN_LIKE_4"/>
    <property type="match status" value="1"/>
</dbReference>
<dbReference type="Proteomes" id="UP001176940">
    <property type="component" value="Unassembled WGS sequence"/>
</dbReference>
<dbReference type="PROSITE" id="PS00206">
    <property type="entry name" value="TRANSFERRIN_LIKE_2"/>
    <property type="match status" value="1"/>
</dbReference>
<dbReference type="InterPro" id="IPR001156">
    <property type="entry name" value="Transferrin-like_dom"/>
</dbReference>
<evidence type="ECO:0000313" key="3">
    <source>
        <dbReference type="EMBL" id="CAJ0931413.1"/>
    </source>
</evidence>
<dbReference type="PROSITE" id="PS00205">
    <property type="entry name" value="TRANSFERRIN_LIKE_1"/>
    <property type="match status" value="1"/>
</dbReference>
<comment type="caution">
    <text evidence="3">The sequence shown here is derived from an EMBL/GenBank/DDBJ whole genome shotgun (WGS) entry which is preliminary data.</text>
</comment>
<organism evidence="3 4">
    <name type="scientific">Ranitomeya imitator</name>
    <name type="common">mimic poison frog</name>
    <dbReference type="NCBI Taxonomy" id="111125"/>
    <lineage>
        <taxon>Eukaryota</taxon>
        <taxon>Metazoa</taxon>
        <taxon>Chordata</taxon>
        <taxon>Craniata</taxon>
        <taxon>Vertebrata</taxon>
        <taxon>Euteleostomi</taxon>
        <taxon>Amphibia</taxon>
        <taxon>Batrachia</taxon>
        <taxon>Anura</taxon>
        <taxon>Neobatrachia</taxon>
        <taxon>Hyloidea</taxon>
        <taxon>Dendrobatidae</taxon>
        <taxon>Dendrobatinae</taxon>
        <taxon>Ranitomeya</taxon>
    </lineage>
</organism>
<accession>A0ABN9L5B4</accession>
<evidence type="ECO:0000313" key="4">
    <source>
        <dbReference type="Proteomes" id="UP001176940"/>
    </source>
</evidence>
<feature type="domain" description="Transferrin-like" evidence="2">
    <location>
        <begin position="1"/>
        <end position="267"/>
    </location>
</feature>
<sequence>MLPTGAGTSYYAVAVVKKSSNFTINTLKGARSCHTGYEKTSGWNVPVGYFIDSGRMSAVVCDIPKGVSDYFSKSCVPGVDELKYPSLCDLCKGNSNNGNQCGQDKYQDYNGAFRCLVDEGDVAFVKHSTVLDNSDDCISVIKMHFGTNLPAGRFGRRAAHAPAILQDGGAQGEDGRTDTGTPDYQLLCRDGTRADVTEWKRCNLARVPAHAVVVRPDVDGSLIYKMLHEGQQKYNSPSSSFQMFDSTRLQCQQLTVQRCHDRTTDDL</sequence>